<accession>A0A1V1PI39</accession>
<comment type="caution">
    <text evidence="1">The sequence shown here is derived from an EMBL/GenBank/DDBJ whole genome shotgun (WGS) entry which is preliminary data.</text>
</comment>
<protein>
    <submittedName>
        <fullName evidence="1">Uncharacterized protein</fullName>
    </submittedName>
</protein>
<dbReference type="AlphaFoldDB" id="A0A1V1PI39"/>
<evidence type="ECO:0000313" key="2">
    <source>
        <dbReference type="Proteomes" id="UP000189670"/>
    </source>
</evidence>
<gene>
    <name evidence="1" type="ORF">OMM_00078</name>
</gene>
<sequence>MGQEPESNRCSKPRNARKISSPIPEISLKNVRADLIRQLFYSPVYSRLISNILCNGIKEYLLVENFVVHNISRFFSLIYFGQTTFNTVMTPVESYIEKQVKKYIDLNIDNIVSYSEKYLVKFLNENQILEIADEIWKSLAPCPLTDYFKQIDGNDMEDFIIIGHEFWLHFRQTNYFKEIYEELVYYFFEKYGDQRLDIIVEDLGVSKELIINEVVEIVSPGFEKALEIGYLEDRIRARLASFYSSDLMQDHFDRIQKKQGRA</sequence>
<dbReference type="EMBL" id="ATBP01000003">
    <property type="protein sequence ID" value="ETR74569.1"/>
    <property type="molecule type" value="Genomic_DNA"/>
</dbReference>
<proteinExistence type="predicted"/>
<dbReference type="Proteomes" id="UP000189670">
    <property type="component" value="Unassembled WGS sequence"/>
</dbReference>
<organism evidence="1 2">
    <name type="scientific">Candidatus Magnetoglobus multicellularis str. Araruama</name>
    <dbReference type="NCBI Taxonomy" id="890399"/>
    <lineage>
        <taxon>Bacteria</taxon>
        <taxon>Pseudomonadati</taxon>
        <taxon>Thermodesulfobacteriota</taxon>
        <taxon>Desulfobacteria</taxon>
        <taxon>Desulfobacterales</taxon>
        <taxon>Desulfobacteraceae</taxon>
        <taxon>Candidatus Magnetoglobus</taxon>
    </lineage>
</organism>
<evidence type="ECO:0000313" key="1">
    <source>
        <dbReference type="EMBL" id="ETR74569.1"/>
    </source>
</evidence>
<name>A0A1V1PI39_9BACT</name>
<reference evidence="2" key="1">
    <citation type="submission" date="2012-11" db="EMBL/GenBank/DDBJ databases">
        <authorList>
            <person name="Lucero-Rivera Y.E."/>
            <person name="Tovar-Ramirez D."/>
        </authorList>
    </citation>
    <scope>NUCLEOTIDE SEQUENCE [LARGE SCALE GENOMIC DNA]</scope>
    <source>
        <strain evidence="2">Araruama</strain>
    </source>
</reference>